<gene>
    <name evidence="9" type="ORF">A11Q_450</name>
</gene>
<dbReference type="GO" id="GO:0004129">
    <property type="term" value="F:cytochrome-c oxidase activity"/>
    <property type="evidence" value="ECO:0007669"/>
    <property type="project" value="InterPro"/>
</dbReference>
<dbReference type="eggNOG" id="COG1845">
    <property type="taxonomic scope" value="Bacteria"/>
</dbReference>
<dbReference type="KEGG" id="bex:A11Q_450"/>
<feature type="domain" description="Heme-copper oxidase subunit III family profile" evidence="8">
    <location>
        <begin position="29"/>
        <end position="223"/>
    </location>
</feature>
<feature type="transmembrane region" description="Helical" evidence="7">
    <location>
        <begin position="203"/>
        <end position="222"/>
    </location>
</feature>
<evidence type="ECO:0000256" key="4">
    <source>
        <dbReference type="ARBA" id="ARBA00022989"/>
    </source>
</evidence>
<dbReference type="PATRIC" id="fig|1184267.3.peg.456"/>
<dbReference type="GO" id="GO:0005886">
    <property type="term" value="C:plasma membrane"/>
    <property type="evidence" value="ECO:0007669"/>
    <property type="project" value="UniProtKB-SubCell"/>
</dbReference>
<evidence type="ECO:0000256" key="7">
    <source>
        <dbReference type="SAM" id="Phobius"/>
    </source>
</evidence>
<feature type="transmembrane region" description="Helical" evidence="7">
    <location>
        <begin position="102"/>
        <end position="120"/>
    </location>
</feature>
<evidence type="ECO:0000256" key="5">
    <source>
        <dbReference type="ARBA" id="ARBA00023136"/>
    </source>
</evidence>
<dbReference type="HOGENOM" id="CLU_044071_1_0_7"/>
<dbReference type="STRING" id="1184267.A11Q_450"/>
<dbReference type="Gene3D" id="1.20.120.80">
    <property type="entry name" value="Cytochrome c oxidase, subunit III, four-helix bundle"/>
    <property type="match status" value="1"/>
</dbReference>
<dbReference type="GO" id="GO:0019646">
    <property type="term" value="P:aerobic electron transport chain"/>
    <property type="evidence" value="ECO:0007669"/>
    <property type="project" value="InterPro"/>
</dbReference>
<evidence type="ECO:0000313" key="9">
    <source>
        <dbReference type="EMBL" id="AGH94670.1"/>
    </source>
</evidence>
<keyword evidence="4 7" id="KW-1133">Transmembrane helix</keyword>
<dbReference type="Proteomes" id="UP000012040">
    <property type="component" value="Chromosome"/>
</dbReference>
<dbReference type="RefSeq" id="WP_015469160.1">
    <property type="nucleotide sequence ID" value="NC_020813.1"/>
</dbReference>
<dbReference type="EMBL" id="CP003537">
    <property type="protein sequence ID" value="AGH94670.1"/>
    <property type="molecule type" value="Genomic_DNA"/>
</dbReference>
<evidence type="ECO:0000259" key="8">
    <source>
        <dbReference type="PROSITE" id="PS50253"/>
    </source>
</evidence>
<evidence type="ECO:0000256" key="3">
    <source>
        <dbReference type="ARBA" id="ARBA00022692"/>
    </source>
</evidence>
<feature type="transmembrane region" description="Helical" evidence="7">
    <location>
        <begin position="153"/>
        <end position="183"/>
    </location>
</feature>
<comment type="subcellular location">
    <subcellularLocation>
        <location evidence="6">Cell membrane</location>
        <topology evidence="6">Multi-pass membrane protein</topology>
    </subcellularLocation>
    <subcellularLocation>
        <location evidence="1">Membrane</location>
        <topology evidence="1">Multi-pass membrane protein</topology>
    </subcellularLocation>
</comment>
<dbReference type="SUPFAM" id="SSF81452">
    <property type="entry name" value="Cytochrome c oxidase subunit III-like"/>
    <property type="match status" value="1"/>
</dbReference>
<dbReference type="AlphaFoldDB" id="M4V895"/>
<dbReference type="PANTHER" id="PTHR11403:SF6">
    <property type="entry name" value="NITRIC OXIDE REDUCTASE SUBUNIT E"/>
    <property type="match status" value="1"/>
</dbReference>
<dbReference type="CDD" id="cd02862">
    <property type="entry name" value="NorE_like"/>
    <property type="match status" value="1"/>
</dbReference>
<name>M4V895_9BACT</name>
<evidence type="ECO:0000256" key="2">
    <source>
        <dbReference type="ARBA" id="ARBA00010581"/>
    </source>
</evidence>
<accession>M4V895</accession>
<feature type="transmembrane region" description="Helical" evidence="7">
    <location>
        <begin position="71"/>
        <end position="90"/>
    </location>
</feature>
<organism evidence="9 10">
    <name type="scientific">Pseudobdellovibrio exovorus JSS</name>
    <dbReference type="NCBI Taxonomy" id="1184267"/>
    <lineage>
        <taxon>Bacteria</taxon>
        <taxon>Pseudomonadati</taxon>
        <taxon>Bdellovibrionota</taxon>
        <taxon>Bdellovibrionia</taxon>
        <taxon>Bdellovibrionales</taxon>
        <taxon>Pseudobdellovibrionaceae</taxon>
        <taxon>Pseudobdellovibrio</taxon>
    </lineage>
</organism>
<comment type="similarity">
    <text evidence="2 6">Belongs to the cytochrome c oxidase subunit 3 family.</text>
</comment>
<protein>
    <submittedName>
        <fullName evidence="9">Cytochrome c oxidase subunit III</fullName>
    </submittedName>
</protein>
<dbReference type="PANTHER" id="PTHR11403">
    <property type="entry name" value="CYTOCHROME C OXIDASE SUBUNIT III"/>
    <property type="match status" value="1"/>
</dbReference>
<dbReference type="InterPro" id="IPR024791">
    <property type="entry name" value="Cyt_c/ubiquinol_Oxase_su3"/>
</dbReference>
<dbReference type="OrthoDB" id="5290856at2"/>
<evidence type="ECO:0000256" key="6">
    <source>
        <dbReference type="RuleBase" id="RU003376"/>
    </source>
</evidence>
<keyword evidence="3 6" id="KW-0812">Transmembrane</keyword>
<dbReference type="Pfam" id="PF00510">
    <property type="entry name" value="COX3"/>
    <property type="match status" value="1"/>
</dbReference>
<feature type="transmembrane region" description="Helical" evidence="7">
    <location>
        <begin position="30"/>
        <end position="51"/>
    </location>
</feature>
<keyword evidence="10" id="KW-1185">Reference proteome</keyword>
<proteinExistence type="inferred from homology"/>
<evidence type="ECO:0000313" key="10">
    <source>
        <dbReference type="Proteomes" id="UP000012040"/>
    </source>
</evidence>
<dbReference type="InterPro" id="IPR013833">
    <property type="entry name" value="Cyt_c_oxidase_su3_a-hlx"/>
</dbReference>
<reference evidence="9 10" key="1">
    <citation type="journal article" date="2013" name="ISME J.">
        <title>By their genes ye shall know them: genomic signatures of predatory bacteria.</title>
        <authorList>
            <person name="Pasternak Z."/>
            <person name="Pietrokovski S."/>
            <person name="Rotem O."/>
            <person name="Gophna U."/>
            <person name="Lurie-Weinberger M.N."/>
            <person name="Jurkevitch E."/>
        </authorList>
    </citation>
    <scope>NUCLEOTIDE SEQUENCE [LARGE SCALE GENOMIC DNA]</scope>
    <source>
        <strain evidence="9 10">JSS</strain>
    </source>
</reference>
<dbReference type="PROSITE" id="PS50253">
    <property type="entry name" value="COX3"/>
    <property type="match status" value="1"/>
</dbReference>
<keyword evidence="5 7" id="KW-0472">Membrane</keyword>
<dbReference type="InterPro" id="IPR035973">
    <property type="entry name" value="Cyt_c_oxidase_su3-like_sf"/>
</dbReference>
<dbReference type="InterPro" id="IPR000298">
    <property type="entry name" value="Cyt_c_oxidase-like_su3"/>
</dbReference>
<evidence type="ECO:0000256" key="1">
    <source>
        <dbReference type="ARBA" id="ARBA00004141"/>
    </source>
</evidence>
<sequence length="223" mass="25671">MSTSRVVNGVNVASHYRDEKHQYASNKEGIWLFMVTEILMFGGLFVGYIIYHSMYPELFAEGASFLDWRLGFINTLVLIFSSLTMALGIYYNQISQPKKATWALAITLICAATFMVIKYFEYTHKFHIGIFPGAMLNLETLKEHGYNIQHPNLGLYFGFYFCMSGLHGIHVLIGMGLIAWVMIKNMKREFNANYYTPVEGVGIFWHIVDLIWIFLFPLLYLVG</sequence>